<comment type="caution">
    <text evidence="6">The sequence shown here is derived from an EMBL/GenBank/DDBJ whole genome shotgun (WGS) entry which is preliminary data.</text>
</comment>
<keyword evidence="2" id="KW-0378">Hydrolase</keyword>
<keyword evidence="7" id="KW-1185">Reference proteome</keyword>
<evidence type="ECO:0000256" key="1">
    <source>
        <dbReference type="ARBA" id="ARBA00022771"/>
    </source>
</evidence>
<protein>
    <submittedName>
        <fullName evidence="6">E3 ubiquitin-protein ligase SHPRH</fullName>
    </submittedName>
</protein>
<accession>A0ABR4QG22</accession>
<dbReference type="SUPFAM" id="SSF57850">
    <property type="entry name" value="RING/U-box"/>
    <property type="match status" value="1"/>
</dbReference>
<dbReference type="InterPro" id="IPR052583">
    <property type="entry name" value="ATP-helicase/E3_Ub-Ligase"/>
</dbReference>
<evidence type="ECO:0000256" key="2">
    <source>
        <dbReference type="ARBA" id="ARBA00022801"/>
    </source>
</evidence>
<dbReference type="InterPro" id="IPR038718">
    <property type="entry name" value="SNF2-like_sf"/>
</dbReference>
<dbReference type="Proteomes" id="UP001651158">
    <property type="component" value="Unassembled WGS sequence"/>
</dbReference>
<dbReference type="InterPro" id="IPR049730">
    <property type="entry name" value="SNF2/RAD54-like_C"/>
</dbReference>
<sequence length="1566" mass="175311">MRKKSSPRFLSKRAQAARFFMHICASPPIIEQNRSRKRSKNLLDVKFDLSRNFDHSLVIHMCTGIPLNSVCLQSLSLPFSSSLLSYFRQSRRVDIYFSSAPQMALCFEASESRERVVLNADFPNLSFILFGLSSTSLSLFGRVVAQSLEVDVIVKSSAILTTSSFIQYAISPQQFEKIFSFITLQIWPRDGSLDKLRLPLFSDLSETQEEFIASLNSIYASVQHTHLAESSYWNDPNIRQPKEIKINLLPYQVDAVRWMIFREKNCLPVVDSSWLSSYFVQMNEGNLFFSALTGHFTSAVPDLPSDSVLGGILADEMGLGKTLEVISLIIHRPCPLDITMAPLYDLKSEADLEGVFAFDAGTVDASVVYEDEDSNVTVAMVEESVFCVCGGGCGCAGNGDLTLISCSVCNLSNLQHEECVQFRRVVDTSAGESLRLKYICPLCWNHLRVHSKATLVVSPDHIWRQWQDELQKHVDLSCLKVLPQSSLAESNPDSVFTPNFVQPGELASADVVLTTYTVLQRELGWASVSAEQRVGEGHRPTLRTAQRYLAPPSPLACVIWWRICLDEAQMAENVTSKIARMLSEVEAVHRWCVTGTPAEKGLSDFYGLLVYLRLEPFACRHYWNALLYQPFVNALRSPSSSANLSDTLFVRLLSRLLWRNTKSLVGSQLCLPTIRQQIHWVEFTSVERYIHDRTLSDCADALQQMLAEVPDFDLAAPLASLSGNLHWRLVAMVTRARQACTHASLVVIHSSTGGGGGGGRCTGLRASSDPTLQVSKNAKFQGTGCANMTEVIRKVVDEVHQECEASYRTWVFNKNGAAACFILQQKYLAAATCYREVLRTAVVLESRHGVLSDWSQRLHSITNLHWLIQCHDVPLENSTSHVEKKMEGSEAEEKKEAALDISVGRWENSDELPTWEQLDPRVDRDLLWKAKLLRMDYLKTHSRLLSKAHEKLDPIVSRLQKLLYHPSDFPSAAEGNSTDPWLTWLYEGLEILASSNILDQLPLMVESSLQGRCSQFRTTLLHTRSGAGFKAVLFVEVKSVLDARQRLQKAMVPLDQTWTCFVKSGEVDRSVLQRYYVCCCTRDTANQNGKSPRKRNKKSTQSKCAYCLASEALQAYRQVLNQEKPTTSARAQKRAALENLLEESVVEDDASLLSGDLTAVGLVNPLTVALQTVAAQVSRLENAHNWVKLMAGKLDTLIQLLFRELLYLGRVQMLTKEWWNVHDETEQFVVRLQATSPTDMAFIKPEDVESQLCQHSVDAQTNWMTLKGRLSHLAFLRNALQQHHTSSTTLECPTCLQAQSPSRPTFVLLAGCWHSLCLPCHQRIQAHSVSSQRRCPLCRKPFETAASNAMKRRPLTLLHFDGGGKKVQSNQEEAKDEIQIKGDHSSKIQEVIRCLKRIKLEDVGAKAVVFSSWTSVLLTIGRALEQNGIACTSLLKPRDGGLTQFRSAESRVWVLLLPLQLGANGLNLIEANHLLLVDPVLSHGREVQAIARLHRIGQMRTCTVHRFLVRNSIETALHGISSTMTTMQTNSADCVRRGTAEDRAEILQMSVSQLLDILKTDFAVSA</sequence>
<dbReference type="InterPro" id="IPR027417">
    <property type="entry name" value="P-loop_NTPase"/>
</dbReference>
<dbReference type="PANTHER" id="PTHR45865:SF1">
    <property type="entry name" value="E3 UBIQUITIN-PROTEIN LIGASE SHPRH"/>
    <property type="match status" value="1"/>
</dbReference>
<dbReference type="Gene3D" id="3.40.50.300">
    <property type="entry name" value="P-loop containing nucleotide triphosphate hydrolases"/>
    <property type="match status" value="1"/>
</dbReference>
<evidence type="ECO:0000313" key="7">
    <source>
        <dbReference type="Proteomes" id="UP001651158"/>
    </source>
</evidence>
<dbReference type="InterPro" id="IPR013083">
    <property type="entry name" value="Znf_RING/FYVE/PHD"/>
</dbReference>
<dbReference type="SMART" id="SM00487">
    <property type="entry name" value="DEXDc"/>
    <property type="match status" value="1"/>
</dbReference>
<proteinExistence type="predicted"/>
<dbReference type="EMBL" id="JAKROA010000003">
    <property type="protein sequence ID" value="KAL5108576.1"/>
    <property type="molecule type" value="Genomic_DNA"/>
</dbReference>
<dbReference type="PROSITE" id="PS50089">
    <property type="entry name" value="ZF_RING_2"/>
    <property type="match status" value="1"/>
</dbReference>
<dbReference type="Gene3D" id="3.30.40.10">
    <property type="entry name" value="Zinc/RING finger domain, C3HC4 (zinc finger)"/>
    <property type="match status" value="1"/>
</dbReference>
<feature type="domain" description="RING-type" evidence="5">
    <location>
        <begin position="1292"/>
        <end position="1339"/>
    </location>
</feature>
<dbReference type="PANTHER" id="PTHR45865">
    <property type="entry name" value="E3 UBIQUITIN-PROTEIN LIGASE SHPRH FAMILY MEMBER"/>
    <property type="match status" value="1"/>
</dbReference>
<dbReference type="CDD" id="cd18793">
    <property type="entry name" value="SF2_C_SNF"/>
    <property type="match status" value="1"/>
</dbReference>
<dbReference type="InterPro" id="IPR001650">
    <property type="entry name" value="Helicase_C-like"/>
</dbReference>
<dbReference type="InterPro" id="IPR011011">
    <property type="entry name" value="Znf_FYVE_PHD"/>
</dbReference>
<dbReference type="Gene3D" id="3.40.50.10810">
    <property type="entry name" value="Tandem AAA-ATPase domain"/>
    <property type="match status" value="2"/>
</dbReference>
<dbReference type="InterPro" id="IPR048686">
    <property type="entry name" value="SHPRH_helical_1st"/>
</dbReference>
<keyword evidence="3" id="KW-0862">Zinc</keyword>
<dbReference type="Pfam" id="PF00271">
    <property type="entry name" value="Helicase_C"/>
    <property type="match status" value="1"/>
</dbReference>
<dbReference type="Pfam" id="PF00176">
    <property type="entry name" value="SNF2-rel_dom"/>
    <property type="match status" value="1"/>
</dbReference>
<name>A0ABR4QG22_9CEST</name>
<gene>
    <name evidence="6" type="ORF">TcWFU_002142</name>
</gene>
<dbReference type="SUPFAM" id="SSF57903">
    <property type="entry name" value="FYVE/PHD zinc finger"/>
    <property type="match status" value="1"/>
</dbReference>
<dbReference type="InterPro" id="IPR014001">
    <property type="entry name" value="Helicase_ATP-bd"/>
</dbReference>
<keyword evidence="1 4" id="KW-0863">Zinc-finger</keyword>
<reference evidence="6 7" key="1">
    <citation type="journal article" date="2022" name="Front. Cell. Infect. Microbiol.">
        <title>The Genomes of Two Strains of Taenia crassiceps the Animal Model for the Study of Human Cysticercosis.</title>
        <authorList>
            <person name="Bobes R.J."/>
            <person name="Estrada K."/>
            <person name="Rios-Valencia D.G."/>
            <person name="Calderon-Gallegos A."/>
            <person name="de la Torre P."/>
            <person name="Carrero J.C."/>
            <person name="Sanchez-Flores A."/>
            <person name="Laclette J.P."/>
        </authorList>
    </citation>
    <scope>NUCLEOTIDE SEQUENCE [LARGE SCALE GENOMIC DNA]</scope>
    <source>
        <strain evidence="6">WFUcys</strain>
    </source>
</reference>
<evidence type="ECO:0000313" key="6">
    <source>
        <dbReference type="EMBL" id="KAL5108576.1"/>
    </source>
</evidence>
<dbReference type="Pfam" id="PF21325">
    <property type="entry name" value="SHPRH_helical-1st"/>
    <property type="match status" value="1"/>
</dbReference>
<dbReference type="InterPro" id="IPR001841">
    <property type="entry name" value="Znf_RING"/>
</dbReference>
<dbReference type="SUPFAM" id="SSF52540">
    <property type="entry name" value="P-loop containing nucleoside triphosphate hydrolases"/>
    <property type="match status" value="2"/>
</dbReference>
<dbReference type="InterPro" id="IPR000330">
    <property type="entry name" value="SNF2_N"/>
</dbReference>
<keyword evidence="1 4" id="KW-0479">Metal-binding</keyword>
<organism evidence="6 7">
    <name type="scientific">Taenia crassiceps</name>
    <dbReference type="NCBI Taxonomy" id="6207"/>
    <lineage>
        <taxon>Eukaryota</taxon>
        <taxon>Metazoa</taxon>
        <taxon>Spiralia</taxon>
        <taxon>Lophotrochozoa</taxon>
        <taxon>Platyhelminthes</taxon>
        <taxon>Cestoda</taxon>
        <taxon>Eucestoda</taxon>
        <taxon>Cyclophyllidea</taxon>
        <taxon>Taeniidae</taxon>
        <taxon>Taenia</taxon>
    </lineage>
</organism>
<evidence type="ECO:0000259" key="5">
    <source>
        <dbReference type="PROSITE" id="PS50089"/>
    </source>
</evidence>
<evidence type="ECO:0000256" key="3">
    <source>
        <dbReference type="ARBA" id="ARBA00022833"/>
    </source>
</evidence>
<evidence type="ECO:0000256" key="4">
    <source>
        <dbReference type="PROSITE-ProRule" id="PRU00175"/>
    </source>
</evidence>